<accession>A0ABQ8L6W3</accession>
<name>A0ABQ8L6W3_LABRO</name>
<dbReference type="Proteomes" id="UP000830375">
    <property type="component" value="Unassembled WGS sequence"/>
</dbReference>
<evidence type="ECO:0000313" key="2">
    <source>
        <dbReference type="Proteomes" id="UP000830375"/>
    </source>
</evidence>
<gene>
    <name evidence="1" type="ORF">H4Q32_026389</name>
</gene>
<sequence>MFRPLSQMMLLLRNWCDMEKLQVQYRMIPLGCKNTALKHVLPFRLQIFMFLTSPERTLEISFRVNHGEGSYIVYVSTDNLKCFECGDLVDKWFSCPHKNASNNQQQSAADMPQNGSNANNKRLEVTVTPHAKGRLKHEVSESDNNANIDERAGCSSAFDMHPDNPDKVNFVDDTEERDQTNIQAFEGGSGDEFDGLSQCSDDSMSLRDEEQWSEEYEMTKANKGDMYTGKCVEVGDFFPDLDKSVASVMWARKVSSDKELSQQKRYRLRKHITAI</sequence>
<protein>
    <submittedName>
        <fullName evidence="1">Transposon TX1 uncharacterized 82 kDa protein</fullName>
    </submittedName>
</protein>
<comment type="caution">
    <text evidence="1">The sequence shown here is derived from an EMBL/GenBank/DDBJ whole genome shotgun (WGS) entry which is preliminary data.</text>
</comment>
<organism evidence="1 2">
    <name type="scientific">Labeo rohita</name>
    <name type="common">Indian major carp</name>
    <name type="synonym">Cyprinus rohita</name>
    <dbReference type="NCBI Taxonomy" id="84645"/>
    <lineage>
        <taxon>Eukaryota</taxon>
        <taxon>Metazoa</taxon>
        <taxon>Chordata</taxon>
        <taxon>Craniata</taxon>
        <taxon>Vertebrata</taxon>
        <taxon>Euteleostomi</taxon>
        <taxon>Actinopterygii</taxon>
        <taxon>Neopterygii</taxon>
        <taxon>Teleostei</taxon>
        <taxon>Ostariophysi</taxon>
        <taxon>Cypriniformes</taxon>
        <taxon>Cyprinidae</taxon>
        <taxon>Labeoninae</taxon>
        <taxon>Labeonini</taxon>
        <taxon>Labeo</taxon>
    </lineage>
</organism>
<dbReference type="EMBL" id="JACTAM010002166">
    <property type="protein sequence ID" value="KAI2645657.1"/>
    <property type="molecule type" value="Genomic_DNA"/>
</dbReference>
<reference evidence="1 2" key="1">
    <citation type="submission" date="2022-01" db="EMBL/GenBank/DDBJ databases">
        <title>A high-quality chromosome-level genome assembly of rohu carp, Labeo rohita.</title>
        <authorList>
            <person name="Arick M.A. II"/>
            <person name="Hsu C.-Y."/>
            <person name="Magbanua Z."/>
            <person name="Pechanova O."/>
            <person name="Grover C."/>
            <person name="Miller E."/>
            <person name="Thrash A."/>
            <person name="Ezzel L."/>
            <person name="Alam S."/>
            <person name="Benzie J."/>
            <person name="Hamilton M."/>
            <person name="Karsi A."/>
            <person name="Lawrence M.L."/>
            <person name="Peterson D.G."/>
        </authorList>
    </citation>
    <scope>NUCLEOTIDE SEQUENCE [LARGE SCALE GENOMIC DNA]</scope>
    <source>
        <strain evidence="2">BAU-BD-2019</strain>
        <tissue evidence="1">Blood</tissue>
    </source>
</reference>
<evidence type="ECO:0000313" key="1">
    <source>
        <dbReference type="EMBL" id="KAI2645657.1"/>
    </source>
</evidence>
<keyword evidence="2" id="KW-1185">Reference proteome</keyword>
<proteinExistence type="predicted"/>